<dbReference type="AlphaFoldDB" id="A0A975DCK0"/>
<keyword evidence="1" id="KW-0812">Transmembrane</keyword>
<protein>
    <submittedName>
        <fullName evidence="2">Uncharacterized protein</fullName>
    </submittedName>
</protein>
<feature type="transmembrane region" description="Helical" evidence="1">
    <location>
        <begin position="151"/>
        <end position="177"/>
    </location>
</feature>
<accession>A0A975DCK0</accession>
<feature type="transmembrane region" description="Helical" evidence="1">
    <location>
        <begin position="119"/>
        <end position="139"/>
    </location>
</feature>
<evidence type="ECO:0000313" key="2">
    <source>
        <dbReference type="EMBL" id="QTH64611.1"/>
    </source>
</evidence>
<organism evidence="2 3">
    <name type="scientific">Psychrosphaera ytuae</name>
    <dbReference type="NCBI Taxonomy" id="2820710"/>
    <lineage>
        <taxon>Bacteria</taxon>
        <taxon>Pseudomonadati</taxon>
        <taxon>Pseudomonadota</taxon>
        <taxon>Gammaproteobacteria</taxon>
        <taxon>Alteromonadales</taxon>
        <taxon>Pseudoalteromonadaceae</taxon>
        <taxon>Psychrosphaera</taxon>
    </lineage>
</organism>
<dbReference type="RefSeq" id="WP_208832665.1">
    <property type="nucleotide sequence ID" value="NZ_CP072110.1"/>
</dbReference>
<feature type="transmembrane region" description="Helical" evidence="1">
    <location>
        <begin position="77"/>
        <end position="98"/>
    </location>
</feature>
<feature type="transmembrane region" description="Helical" evidence="1">
    <location>
        <begin position="24"/>
        <end position="40"/>
    </location>
</feature>
<reference evidence="2" key="1">
    <citation type="submission" date="2021-03" db="EMBL/GenBank/DDBJ databases">
        <title>Description of Psychrosphaera ytuae sp. nov. isolated from deep sea sediment of South China Sea.</title>
        <authorList>
            <person name="Zhang J."/>
            <person name="Xu X.-D."/>
        </authorList>
    </citation>
    <scope>NUCLEOTIDE SEQUENCE</scope>
    <source>
        <strain evidence="2">MTZ26</strain>
    </source>
</reference>
<feature type="transmembrane region" description="Helical" evidence="1">
    <location>
        <begin position="309"/>
        <end position="328"/>
    </location>
</feature>
<feature type="transmembrane region" description="Helical" evidence="1">
    <location>
        <begin position="278"/>
        <end position="297"/>
    </location>
</feature>
<feature type="transmembrane region" description="Helical" evidence="1">
    <location>
        <begin position="47"/>
        <end position="65"/>
    </location>
</feature>
<keyword evidence="1" id="KW-1133">Transmembrane helix</keyword>
<feature type="transmembrane region" description="Helical" evidence="1">
    <location>
        <begin position="189"/>
        <end position="207"/>
    </location>
</feature>
<evidence type="ECO:0000256" key="1">
    <source>
        <dbReference type="SAM" id="Phobius"/>
    </source>
</evidence>
<evidence type="ECO:0000313" key="3">
    <source>
        <dbReference type="Proteomes" id="UP000682739"/>
    </source>
</evidence>
<sequence>MALNLYFALRKPNKFRGGLNNDKLFIAFIFFAMVSGAALSTPGYKQISIYLFIAFNVALFCHYSWPSIGQKQLLTFQWIMITTGLIQFAAFKLFDYQIAFIDATHYEKGYSVTQRLRGFFVEPNWYAIAITFNTLLLYGRHVWQRVKEYKWTTLITIIVMLLNGTLTTLAVLAFVYFATAFRRNPVRGMMIGIVLTALVWAFLSYRASLLGNTDSNRVLNHSSRVMPVLRVAMYQSNQEWPKVFFGHGLGSWGTKAIENRLSVLVYEVNATTRDGSELPVFLFEFGLLGTLLFLLYLLNKYIRFHRDDFHFKGAVLLFFCCFALYPTLKFWMYMPYFFYAVSFLNEQKYSDLT</sequence>
<dbReference type="EMBL" id="CP072110">
    <property type="protein sequence ID" value="QTH64611.1"/>
    <property type="molecule type" value="Genomic_DNA"/>
</dbReference>
<dbReference type="Proteomes" id="UP000682739">
    <property type="component" value="Chromosome"/>
</dbReference>
<keyword evidence="3" id="KW-1185">Reference proteome</keyword>
<proteinExistence type="predicted"/>
<keyword evidence="1" id="KW-0472">Membrane</keyword>
<dbReference type="KEGG" id="psym:J1N51_03845"/>
<gene>
    <name evidence="2" type="ORF">J1N51_03845</name>
</gene>
<name>A0A975DCK0_9GAMM</name>